<accession>A0A4U2YTM8</accession>
<dbReference type="OrthoDB" id="9778998at2"/>
<reference evidence="2 3" key="1">
    <citation type="submission" date="2019-04" db="EMBL/GenBank/DDBJ databases">
        <authorList>
            <person name="Dong K."/>
        </authorList>
    </citation>
    <scope>NUCLEOTIDE SEQUENCE [LARGE SCALE GENOMIC DNA]</scope>
    <source>
        <strain evidence="3">dk3543</strain>
    </source>
</reference>
<dbReference type="RefSeq" id="WP_137065008.1">
    <property type="nucleotide sequence ID" value="NZ_CP040748.1"/>
</dbReference>
<dbReference type="AlphaFoldDB" id="A0A4U2YTM8"/>
<comment type="caution">
    <text evidence="2">The sequence shown here is derived from an EMBL/GenBank/DDBJ whole genome shotgun (WGS) entry which is preliminary data.</text>
</comment>
<protein>
    <recommendedName>
        <fullName evidence="4">Benzoate transporter</fullName>
    </recommendedName>
</protein>
<feature type="compositionally biased region" description="Low complexity" evidence="1">
    <location>
        <begin position="100"/>
        <end position="118"/>
    </location>
</feature>
<sequence length="621" mass="65996">MTTSPHLRPTLVTAGVIVAVTGVFAAGVLTGARGPSARDDAPPPAQGPFHLVGHGLEAAGSCDDLLEAYQERALPLVTAWGWGAGRDELMAGDSIARTQAGASTAPAPSAATSSATGTNVQEAGVDEPDLAKTDGSALVRVQDGTLVAHDVAGAEPVELSRLRLPGLRDAEILLVDDTVVALGPTRGARDSAHEEGTRVVTVDLTDPTSPEIGAQTTYDAPLVTARLHGDVVRLVLRNDLPELDFRHANQVLGERFTRWSNRKLVRETTLADWLPQVDGEQAVDCADVAVPDTEAAVGTTTTVAFTADEPTRRTSVAVATATDLAYFSTDRLHLATQPSWSWSRDDTSSSAVPSGGSDGRSQLYAFALDATDTTFVAAGEVEGGLRDRWSMDSADGLLRLAVGPTIATGNFNSVVTLAEEDGHLVERGRLDKLGVGEEIKAVRWFDDLALVVTFRQTDPLYAVDLTDPGDPTLLGELKIPGFSEYLHPIGPNRILGIGQDADPRSGATRGAQTALFGVTDLTSPKRLDTVSYPKFSVAGAATDPRQFTWLPTERVALTVVSKGWEGRTGWLSIIRPRDHRLTETRREVEYGTDVDRVRILPLPDSRVALVTGDGVTFVDVD</sequence>
<evidence type="ECO:0008006" key="4">
    <source>
        <dbReference type="Google" id="ProtNLM"/>
    </source>
</evidence>
<name>A0A4U2YTM8_9ACTN</name>
<proteinExistence type="predicted"/>
<dbReference type="Proteomes" id="UP000307808">
    <property type="component" value="Unassembled WGS sequence"/>
</dbReference>
<dbReference type="EMBL" id="SZPY01000001">
    <property type="protein sequence ID" value="TKI64550.1"/>
    <property type="molecule type" value="Genomic_DNA"/>
</dbReference>
<evidence type="ECO:0000256" key="1">
    <source>
        <dbReference type="SAM" id="MobiDB-lite"/>
    </source>
</evidence>
<feature type="region of interest" description="Disordered" evidence="1">
    <location>
        <begin position="100"/>
        <end position="126"/>
    </location>
</feature>
<evidence type="ECO:0000313" key="2">
    <source>
        <dbReference type="EMBL" id="TKI64550.1"/>
    </source>
</evidence>
<gene>
    <name evidence="2" type="ORF">FC770_05355</name>
</gene>
<evidence type="ECO:0000313" key="3">
    <source>
        <dbReference type="Proteomes" id="UP000307808"/>
    </source>
</evidence>
<organism evidence="2 3">
    <name type="scientific">Nocardioides jishulii</name>
    <dbReference type="NCBI Taxonomy" id="2575440"/>
    <lineage>
        <taxon>Bacteria</taxon>
        <taxon>Bacillati</taxon>
        <taxon>Actinomycetota</taxon>
        <taxon>Actinomycetes</taxon>
        <taxon>Propionibacteriales</taxon>
        <taxon>Nocardioidaceae</taxon>
        <taxon>Nocardioides</taxon>
    </lineage>
</organism>
<dbReference type="Pfam" id="PF09826">
    <property type="entry name" value="Beta_propel"/>
    <property type="match status" value="1"/>
</dbReference>
<dbReference type="InterPro" id="IPR019198">
    <property type="entry name" value="Beta_propeller_containing"/>
</dbReference>
<keyword evidence="3" id="KW-1185">Reference proteome</keyword>